<dbReference type="NCBIfam" id="TIGR01560">
    <property type="entry name" value="put_DNA_pack"/>
    <property type="match status" value="1"/>
</dbReference>
<accession>A0A7T3AAZ3</accession>
<dbReference type="InterPro" id="IPR006450">
    <property type="entry name" value="Phage_HK97_gp6-like"/>
</dbReference>
<dbReference type="CDD" id="cd08054">
    <property type="entry name" value="gp6"/>
    <property type="match status" value="1"/>
</dbReference>
<name>A0A7T3AAZ3_SPHPI</name>
<dbReference type="Pfam" id="PF05135">
    <property type="entry name" value="Phage_connect_1"/>
    <property type="match status" value="1"/>
</dbReference>
<dbReference type="Gene3D" id="1.10.3230.30">
    <property type="entry name" value="Phage gp6-like head-tail connector protein"/>
    <property type="match status" value="1"/>
</dbReference>
<evidence type="ECO:0000313" key="1">
    <source>
        <dbReference type="EMBL" id="QPT09285.1"/>
    </source>
</evidence>
<dbReference type="InterPro" id="IPR021146">
    <property type="entry name" value="Phage_gp6-like_head-tail"/>
</dbReference>
<evidence type="ECO:0000313" key="2">
    <source>
        <dbReference type="Proteomes" id="UP000594836"/>
    </source>
</evidence>
<dbReference type="Proteomes" id="UP000594836">
    <property type="component" value="Chromosome"/>
</dbReference>
<dbReference type="AlphaFoldDB" id="A0A7T3AAZ3"/>
<organism evidence="1 2">
    <name type="scientific">Sphingomonas paucimobilis</name>
    <name type="common">Pseudomonas paucimobilis</name>
    <dbReference type="NCBI Taxonomy" id="13689"/>
    <lineage>
        <taxon>Bacteria</taxon>
        <taxon>Pseudomonadati</taxon>
        <taxon>Pseudomonadota</taxon>
        <taxon>Alphaproteobacteria</taxon>
        <taxon>Sphingomonadales</taxon>
        <taxon>Sphingomonadaceae</taxon>
        <taxon>Sphingomonas</taxon>
    </lineage>
</organism>
<protein>
    <submittedName>
        <fullName evidence="1">Phage gp6-like head-tail connector protein</fullName>
    </submittedName>
</protein>
<sequence>MANELVTLQEAKLYCRVDSDEEDALILTLIHAASDAAIDIASDWTPGAEAPARLKLAVLAHVASAYDNRDSGVDSPDAARRLLFPLRKLDV</sequence>
<reference evidence="1 2" key="1">
    <citation type="submission" date="2020-12" db="EMBL/GenBank/DDBJ databases">
        <title>FDA dAtabase for Regulatory Grade micrObial Sequences (FDA-ARGOS): Supporting development and validation of Infectious Disease Dx tests.</title>
        <authorList>
            <person name="Sproer C."/>
            <person name="Gronow S."/>
            <person name="Severitt S."/>
            <person name="Schroder I."/>
            <person name="Tallon L."/>
            <person name="Sadzewicz L."/>
            <person name="Zhao X."/>
            <person name="Boylan J."/>
            <person name="Ott S."/>
            <person name="Bowen H."/>
            <person name="Vavikolanu K."/>
            <person name="Mehta A."/>
            <person name="Aluvathingal J."/>
            <person name="Nadendla S."/>
            <person name="Lowell S."/>
            <person name="Myers T."/>
            <person name="Yan Y."/>
            <person name="Sichtig H."/>
        </authorList>
    </citation>
    <scope>NUCLEOTIDE SEQUENCE [LARGE SCALE GENOMIC DNA]</scope>
    <source>
        <strain evidence="1 2">FDAARGOS_881</strain>
    </source>
</reference>
<proteinExistence type="predicted"/>
<dbReference type="EMBL" id="CP065713">
    <property type="protein sequence ID" value="QPT09285.1"/>
    <property type="molecule type" value="Genomic_DNA"/>
</dbReference>
<gene>
    <name evidence="1" type="ORF">I6G38_02970</name>
</gene>
<dbReference type="RefSeq" id="WP_197939170.1">
    <property type="nucleotide sequence ID" value="NZ_CP065713.1"/>
</dbReference>